<keyword evidence="4" id="KW-1185">Reference proteome</keyword>
<dbReference type="InterPro" id="IPR000089">
    <property type="entry name" value="Biotin_lipoyl"/>
</dbReference>
<dbReference type="Gene3D" id="2.40.50.100">
    <property type="match status" value="1"/>
</dbReference>
<reference evidence="4" key="1">
    <citation type="journal article" date="2019" name="Int. J. Syst. Evol. Microbiol.">
        <title>The Global Catalogue of Microorganisms (GCM) 10K type strain sequencing project: providing services to taxonomists for standard genome sequencing and annotation.</title>
        <authorList>
            <consortium name="The Broad Institute Genomics Platform"/>
            <consortium name="The Broad Institute Genome Sequencing Center for Infectious Disease"/>
            <person name="Wu L."/>
            <person name="Ma J."/>
        </authorList>
    </citation>
    <scope>NUCLEOTIDE SEQUENCE [LARGE SCALE GENOMIC DNA]</scope>
    <source>
        <strain evidence="4">KCTC 32255</strain>
    </source>
</reference>
<name>A0ABW2BZU8_9PSEU</name>
<accession>A0ABW2BZU8</accession>
<dbReference type="InterPro" id="IPR050709">
    <property type="entry name" value="Biotin_Carboxyl_Carrier/Decarb"/>
</dbReference>
<comment type="caution">
    <text evidence="3">The sequence shown here is derived from an EMBL/GenBank/DDBJ whole genome shotgun (WGS) entry which is preliminary data.</text>
</comment>
<dbReference type="InterPro" id="IPR011053">
    <property type="entry name" value="Single_hybrid_motif"/>
</dbReference>
<evidence type="ECO:0000259" key="2">
    <source>
        <dbReference type="PROSITE" id="PS50968"/>
    </source>
</evidence>
<evidence type="ECO:0000256" key="1">
    <source>
        <dbReference type="ARBA" id="ARBA00023267"/>
    </source>
</evidence>
<dbReference type="CDD" id="cd06850">
    <property type="entry name" value="biotinyl_domain"/>
    <property type="match status" value="1"/>
</dbReference>
<dbReference type="NCBIfam" id="NF004547">
    <property type="entry name" value="PRK05889.1"/>
    <property type="match status" value="1"/>
</dbReference>
<feature type="domain" description="Lipoyl-binding" evidence="2">
    <location>
        <begin position="1"/>
        <end position="71"/>
    </location>
</feature>
<organism evidence="3 4">
    <name type="scientific">Haloechinothrix salitolerans</name>
    <dbReference type="NCBI Taxonomy" id="926830"/>
    <lineage>
        <taxon>Bacteria</taxon>
        <taxon>Bacillati</taxon>
        <taxon>Actinomycetota</taxon>
        <taxon>Actinomycetes</taxon>
        <taxon>Pseudonocardiales</taxon>
        <taxon>Pseudonocardiaceae</taxon>
        <taxon>Haloechinothrix</taxon>
    </lineage>
</organism>
<dbReference type="RefSeq" id="WP_345399129.1">
    <property type="nucleotide sequence ID" value="NZ_BAABLA010000083.1"/>
</dbReference>
<sequence length="71" mass="7442">MAEEIRAEIVGYVIEVVAAEGQVVCKGDHVIVVESMKMEIPAAVETSGTVTSLRASVGDLLNEGDLIAVVE</sequence>
<gene>
    <name evidence="3" type="ORF">ACFQGD_12485</name>
</gene>
<dbReference type="Proteomes" id="UP001596337">
    <property type="component" value="Unassembled WGS sequence"/>
</dbReference>
<dbReference type="PROSITE" id="PS50968">
    <property type="entry name" value="BIOTINYL_LIPOYL"/>
    <property type="match status" value="1"/>
</dbReference>
<protein>
    <submittedName>
        <fullName evidence="3">Biotin/lipoyl-binding carrier protein</fullName>
    </submittedName>
</protein>
<keyword evidence="1" id="KW-0092">Biotin</keyword>
<dbReference type="PANTHER" id="PTHR45266:SF3">
    <property type="entry name" value="OXALOACETATE DECARBOXYLASE ALPHA CHAIN"/>
    <property type="match status" value="1"/>
</dbReference>
<dbReference type="SUPFAM" id="SSF51230">
    <property type="entry name" value="Single hybrid motif"/>
    <property type="match status" value="1"/>
</dbReference>
<dbReference type="Pfam" id="PF00364">
    <property type="entry name" value="Biotin_lipoyl"/>
    <property type="match status" value="1"/>
</dbReference>
<dbReference type="PANTHER" id="PTHR45266">
    <property type="entry name" value="OXALOACETATE DECARBOXYLASE ALPHA CHAIN"/>
    <property type="match status" value="1"/>
</dbReference>
<evidence type="ECO:0000313" key="3">
    <source>
        <dbReference type="EMBL" id="MFC6867967.1"/>
    </source>
</evidence>
<proteinExistence type="predicted"/>
<dbReference type="EMBL" id="JBHSXX010000001">
    <property type="protein sequence ID" value="MFC6867967.1"/>
    <property type="molecule type" value="Genomic_DNA"/>
</dbReference>
<evidence type="ECO:0000313" key="4">
    <source>
        <dbReference type="Proteomes" id="UP001596337"/>
    </source>
</evidence>